<name>A0A813DRB5_POLGL</name>
<dbReference type="OrthoDB" id="420299at2759"/>
<proteinExistence type="predicted"/>
<protein>
    <submittedName>
        <fullName evidence="1">Uncharacterized protein</fullName>
    </submittedName>
</protein>
<dbReference type="SUPFAM" id="SSF54427">
    <property type="entry name" value="NTF2-like"/>
    <property type="match status" value="1"/>
</dbReference>
<comment type="caution">
    <text evidence="1">The sequence shown here is derived from an EMBL/GenBank/DDBJ whole genome shotgun (WGS) entry which is preliminary data.</text>
</comment>
<dbReference type="EMBL" id="CAJNNV010002968">
    <property type="protein sequence ID" value="CAE8588185.1"/>
    <property type="molecule type" value="Genomic_DNA"/>
</dbReference>
<evidence type="ECO:0000313" key="1">
    <source>
        <dbReference type="EMBL" id="CAE8588185.1"/>
    </source>
</evidence>
<dbReference type="InterPro" id="IPR039437">
    <property type="entry name" value="FrzH/put_lumazine-bd"/>
</dbReference>
<accession>A0A813DRB5</accession>
<gene>
    <name evidence="1" type="ORF">PGLA1383_LOCUS6989</name>
</gene>
<dbReference type="Gene3D" id="3.10.450.50">
    <property type="match status" value="1"/>
</dbReference>
<organism evidence="1 2">
    <name type="scientific">Polarella glacialis</name>
    <name type="common">Dinoflagellate</name>
    <dbReference type="NCBI Taxonomy" id="89957"/>
    <lineage>
        <taxon>Eukaryota</taxon>
        <taxon>Sar</taxon>
        <taxon>Alveolata</taxon>
        <taxon>Dinophyceae</taxon>
        <taxon>Suessiales</taxon>
        <taxon>Suessiaceae</taxon>
        <taxon>Polarella</taxon>
    </lineage>
</organism>
<sequence length="249" mass="26786">MASVECEVREAAQSFLRSWSCGEPQSAHPSFVRYEATPSGLVDAADRPLLGDDGSCSVLSVLVLEQGLAAAAHVAYPGHAGWLTLLKGERWLVISAIVSAVVPGAVSPADVGALIGACWDGYCSANRACDGDKMAEIFHPLCRLTFATEEGTIVIMSQEDFVEKVRSRYETPTHRPYAHLRHDPRAAAHDTLLGCSFATADVAMVTVKVGHPPCLWTDLLCCAKLMGRWWIVAKSSCSEPFLAEERAAV</sequence>
<dbReference type="Pfam" id="PF12893">
    <property type="entry name" value="Lumazine_bd_2"/>
    <property type="match status" value="1"/>
</dbReference>
<keyword evidence="2" id="KW-1185">Reference proteome</keyword>
<evidence type="ECO:0000313" key="2">
    <source>
        <dbReference type="Proteomes" id="UP000654075"/>
    </source>
</evidence>
<dbReference type="AlphaFoldDB" id="A0A813DRB5"/>
<dbReference type="InterPro" id="IPR032710">
    <property type="entry name" value="NTF2-like_dom_sf"/>
</dbReference>
<reference evidence="1" key="1">
    <citation type="submission" date="2021-02" db="EMBL/GenBank/DDBJ databases">
        <authorList>
            <person name="Dougan E. K."/>
            <person name="Rhodes N."/>
            <person name="Thang M."/>
            <person name="Chan C."/>
        </authorList>
    </citation>
    <scope>NUCLEOTIDE SEQUENCE</scope>
</reference>
<dbReference type="Proteomes" id="UP000654075">
    <property type="component" value="Unassembled WGS sequence"/>
</dbReference>